<dbReference type="InterPro" id="IPR052188">
    <property type="entry name" value="Ni-pincer_cofactor_biosynth"/>
</dbReference>
<proteinExistence type="predicted"/>
<dbReference type="OrthoDB" id="9776919at2"/>
<dbReference type="EMBL" id="ADLT01000070">
    <property type="protein sequence ID" value="EHO62068.1"/>
    <property type="molecule type" value="Genomic_DNA"/>
</dbReference>
<evidence type="ECO:0000313" key="3">
    <source>
        <dbReference type="EMBL" id="EHO62068.1"/>
    </source>
</evidence>
<dbReference type="STRING" id="742743.HMPREF9453_02000"/>
<sequence length="269" mass="30550">MVTEELQKKQDHLEAYLKQLGSVVLAFSGGVDSTYLMHEARKVLGDRAMAVTMNLASVPEREVADAIEYCRREGIRQEVVKMDQFGIEGFAENPSNRCYLCKHFLFSSLKKIAEKEGFAYVIDGTNLNDASQYRPGLKALGELGIRSPLRHAGLYKADIRALSKEAGLPTWSKPSFACMATRFPYGETITEDKLSMVEKAEDFLFSKGFKQFRVRLHEGNLARIEVLPEDLWKLFRIHEEVVRTFHSLGFAYVTMDLQGYRMGSMDEVL</sequence>
<dbReference type="InterPro" id="IPR014729">
    <property type="entry name" value="Rossmann-like_a/b/a_fold"/>
</dbReference>
<evidence type="ECO:0000313" key="4">
    <source>
        <dbReference type="Proteomes" id="UP000003277"/>
    </source>
</evidence>
<comment type="caution">
    <text evidence="3">The sequence shown here is derived from an EMBL/GenBank/DDBJ whole genome shotgun (WGS) entry which is preliminary data.</text>
</comment>
<dbReference type="InterPro" id="IPR022310">
    <property type="entry name" value="NAD/GMP_synthase"/>
</dbReference>
<evidence type="ECO:0000259" key="2">
    <source>
        <dbReference type="Pfam" id="PF02540"/>
    </source>
</evidence>
<dbReference type="PATRIC" id="fig|742743.3.peg.2014"/>
<dbReference type="CDD" id="cd01990">
    <property type="entry name" value="LarE-like"/>
    <property type="match status" value="1"/>
</dbReference>
<dbReference type="RefSeq" id="WP_008860492.1">
    <property type="nucleotide sequence ID" value="NZ_JH591190.1"/>
</dbReference>
<accession>H1D312</accession>
<organism evidence="3 4">
    <name type="scientific">Dialister succinatiphilus YIT 11850</name>
    <dbReference type="NCBI Taxonomy" id="742743"/>
    <lineage>
        <taxon>Bacteria</taxon>
        <taxon>Bacillati</taxon>
        <taxon>Bacillota</taxon>
        <taxon>Negativicutes</taxon>
        <taxon>Veillonellales</taxon>
        <taxon>Veillonellaceae</taxon>
        <taxon>Dialister</taxon>
    </lineage>
</organism>
<dbReference type="InterPro" id="IPR005232">
    <property type="entry name" value="LarE"/>
</dbReference>
<dbReference type="GO" id="GO:0006163">
    <property type="term" value="P:purine nucleotide metabolic process"/>
    <property type="evidence" value="ECO:0007669"/>
    <property type="project" value="UniProtKB-ARBA"/>
</dbReference>
<gene>
    <name evidence="3" type="ORF">HMPREF9453_02000</name>
</gene>
<evidence type="ECO:0000256" key="1">
    <source>
        <dbReference type="PIRSR" id="PIRSR006661-1"/>
    </source>
</evidence>
<dbReference type="GO" id="GO:0016783">
    <property type="term" value="F:sulfurtransferase activity"/>
    <property type="evidence" value="ECO:0007669"/>
    <property type="project" value="InterPro"/>
</dbReference>
<protein>
    <submittedName>
        <fullName evidence="3">TIGR00268 family protein</fullName>
    </submittedName>
</protein>
<dbReference type="AlphaFoldDB" id="H1D312"/>
<dbReference type="Proteomes" id="UP000003277">
    <property type="component" value="Unassembled WGS sequence"/>
</dbReference>
<keyword evidence="4" id="KW-1185">Reference proteome</keyword>
<dbReference type="NCBIfam" id="TIGR00268">
    <property type="entry name" value="ATP-dependent sacrificial sulfur transferase LarE"/>
    <property type="match status" value="1"/>
</dbReference>
<dbReference type="Pfam" id="PF02540">
    <property type="entry name" value="NAD_synthase"/>
    <property type="match status" value="1"/>
</dbReference>
<dbReference type="SUPFAM" id="SSF52402">
    <property type="entry name" value="Adenine nucleotide alpha hydrolases-like"/>
    <property type="match status" value="1"/>
</dbReference>
<feature type="active site" description="Nucleophile and sulfur donor" evidence="1">
    <location>
        <position position="178"/>
    </location>
</feature>
<dbReference type="eggNOG" id="COG1606">
    <property type="taxonomic scope" value="Bacteria"/>
</dbReference>
<dbReference type="Gene3D" id="3.40.50.620">
    <property type="entry name" value="HUPs"/>
    <property type="match status" value="1"/>
</dbReference>
<dbReference type="PANTHER" id="PTHR43169:SF2">
    <property type="entry name" value="NAD_GMP SYNTHASE DOMAIN-CONTAINING PROTEIN"/>
    <property type="match status" value="1"/>
</dbReference>
<reference evidence="3 4" key="1">
    <citation type="submission" date="2011-11" db="EMBL/GenBank/DDBJ databases">
        <title>The Genome Sequence of Dialister succinatiphilus YIT 11850.</title>
        <authorList>
            <consortium name="The Broad Institute Genome Sequencing Platform"/>
            <person name="Earl A."/>
            <person name="Ward D."/>
            <person name="Feldgarden M."/>
            <person name="Gevers D."/>
            <person name="Morotomi M."/>
            <person name="Young S.K."/>
            <person name="Zeng Q."/>
            <person name="Gargeya S."/>
            <person name="Fitzgerald M."/>
            <person name="Haas B."/>
            <person name="Abouelleil A."/>
            <person name="Alvarado L."/>
            <person name="Arachchi H.M."/>
            <person name="Berlin A."/>
            <person name="Brown A."/>
            <person name="Chapman S.B."/>
            <person name="Dunbar C."/>
            <person name="Gearin G."/>
            <person name="Goldberg J."/>
            <person name="Griggs A."/>
            <person name="Gujja S."/>
            <person name="Heiman D."/>
            <person name="Howarth C."/>
            <person name="Lui A."/>
            <person name="MacDonald P.J.P."/>
            <person name="Montmayeur A."/>
            <person name="Murphy C."/>
            <person name="Neiman D."/>
            <person name="Pearson M."/>
            <person name="Priest M."/>
            <person name="Roberts A."/>
            <person name="Saif S."/>
            <person name="Shea T."/>
            <person name="Sisk P."/>
            <person name="Stolte C."/>
            <person name="Sykes S."/>
            <person name="Wortman J."/>
            <person name="Nusbaum C."/>
            <person name="Birren B."/>
        </authorList>
    </citation>
    <scope>NUCLEOTIDE SEQUENCE [LARGE SCALE GENOMIC DNA]</scope>
    <source>
        <strain evidence="3 4">YIT 11850</strain>
    </source>
</reference>
<dbReference type="HOGENOM" id="CLU_061181_2_0_9"/>
<name>H1D312_9FIRM</name>
<feature type="domain" description="NAD/GMP synthase" evidence="2">
    <location>
        <begin position="7"/>
        <end position="84"/>
    </location>
</feature>
<dbReference type="PANTHER" id="PTHR43169">
    <property type="entry name" value="EXSB FAMILY PROTEIN"/>
    <property type="match status" value="1"/>
</dbReference>
<dbReference type="PIRSF" id="PIRSF006661">
    <property type="entry name" value="PP-lp_UCP006661"/>
    <property type="match status" value="1"/>
</dbReference>